<dbReference type="RefSeq" id="WP_211851141.1">
    <property type="nucleotide sequence ID" value="NZ_JAAGBB010000004.1"/>
</dbReference>
<evidence type="ECO:0000313" key="1">
    <source>
        <dbReference type="EMBL" id="MBR0663543.1"/>
    </source>
</evidence>
<keyword evidence="2" id="KW-1185">Reference proteome</keyword>
<gene>
    <name evidence="1" type="ORF">GXW71_04150</name>
</gene>
<name>A0ABS5ETD4_9PROT</name>
<sequence>MGAVLQGAVVALAVAGAGAFLLRRYWPKRPGCGPAEGGGCHCGRDDRSA</sequence>
<reference evidence="2" key="1">
    <citation type="journal article" date="2021" name="Syst. Appl. Microbiol.">
        <title>Roseomonas hellenica sp. nov., isolated from roots of wild-growing Alkanna tinctoria.</title>
        <authorList>
            <person name="Rat A."/>
            <person name="Naranjo H.D."/>
            <person name="Lebbe L."/>
            <person name="Cnockaert M."/>
            <person name="Krigas N."/>
            <person name="Grigoriadou K."/>
            <person name="Maloupa E."/>
            <person name="Willems A."/>
        </authorList>
    </citation>
    <scope>NUCLEOTIDE SEQUENCE [LARGE SCALE GENOMIC DNA]</scope>
    <source>
        <strain evidence="2">LMG 31523</strain>
    </source>
</reference>
<protein>
    <submittedName>
        <fullName evidence="1">FeoB-associated Cys-rich membrane protein</fullName>
    </submittedName>
</protein>
<dbReference type="Proteomes" id="UP001196870">
    <property type="component" value="Unassembled WGS sequence"/>
</dbReference>
<accession>A0ABS5ETD4</accession>
<organism evidence="1 2">
    <name type="scientific">Plastoroseomonas hellenica</name>
    <dbReference type="NCBI Taxonomy" id="2687306"/>
    <lineage>
        <taxon>Bacteria</taxon>
        <taxon>Pseudomonadati</taxon>
        <taxon>Pseudomonadota</taxon>
        <taxon>Alphaproteobacteria</taxon>
        <taxon>Acetobacterales</taxon>
        <taxon>Acetobacteraceae</taxon>
        <taxon>Plastoroseomonas</taxon>
    </lineage>
</organism>
<evidence type="ECO:0000313" key="2">
    <source>
        <dbReference type="Proteomes" id="UP001196870"/>
    </source>
</evidence>
<proteinExistence type="predicted"/>
<comment type="caution">
    <text evidence="1">The sequence shown here is derived from an EMBL/GenBank/DDBJ whole genome shotgun (WGS) entry which is preliminary data.</text>
</comment>
<dbReference type="EMBL" id="JAAGBB010000004">
    <property type="protein sequence ID" value="MBR0663543.1"/>
    <property type="molecule type" value="Genomic_DNA"/>
</dbReference>